<dbReference type="EMBL" id="CAJMWX010001036">
    <property type="protein sequence ID" value="CAE6448267.1"/>
    <property type="molecule type" value="Genomic_DNA"/>
</dbReference>
<dbReference type="SUPFAM" id="SSF51905">
    <property type="entry name" value="FAD/NAD(P)-binding domain"/>
    <property type="match status" value="2"/>
</dbReference>
<evidence type="ECO:0000313" key="7">
    <source>
        <dbReference type="EMBL" id="CAE6448267.1"/>
    </source>
</evidence>
<comment type="caution">
    <text evidence="6">The sequence shown here is derived from an EMBL/GenBank/DDBJ whole genome shotgun (WGS) entry which is preliminary data.</text>
</comment>
<dbReference type="GO" id="GO:0004499">
    <property type="term" value="F:N,N-dimethylaniline monooxygenase activity"/>
    <property type="evidence" value="ECO:0007669"/>
    <property type="project" value="InterPro"/>
</dbReference>
<keyword evidence="5" id="KW-0560">Oxidoreductase</keyword>
<name>A0A8H3A7F7_9AGAM</name>
<evidence type="ECO:0000256" key="2">
    <source>
        <dbReference type="ARBA" id="ARBA00022630"/>
    </source>
</evidence>
<keyword evidence="2" id="KW-0285">Flavoprotein</keyword>
<keyword evidence="3" id="KW-0274">FAD</keyword>
<dbReference type="InterPro" id="IPR050346">
    <property type="entry name" value="FMO-like"/>
</dbReference>
<protein>
    <recommendedName>
        <fullName evidence="9">FAD/NAD(P)-binding domain-containing protein</fullName>
    </recommendedName>
</protein>
<evidence type="ECO:0000313" key="8">
    <source>
        <dbReference type="Proteomes" id="UP000663861"/>
    </source>
</evidence>
<proteinExistence type="inferred from homology"/>
<dbReference type="Pfam" id="PF00743">
    <property type="entry name" value="FMO-like"/>
    <property type="match status" value="2"/>
</dbReference>
<dbReference type="GO" id="GO:0050661">
    <property type="term" value="F:NADP binding"/>
    <property type="evidence" value="ECO:0007669"/>
    <property type="project" value="InterPro"/>
</dbReference>
<sequence>MGFPQARNKKLRIAAIGAGASGLAALRIFAEEFKPEIDAGNCEIICFEKRSNTGGIWLPDHTNTIHQKDVPDTPLYNCLTTNLPLPIMLYPSRDPTPSTHLFPPARSVLEYLQGYENQFNLRHFIRFNTLVSRAFWNDTTRQWEVTVHPVNQPGSTDELYFDHLLVTNGHYAKPHFVTFPGLDSWSASGSRSVMHSMWYREPSQYQGLRVLVIGGGPSGNDLASDLCEVAKETIQSARSFEDDDTGPVTKRGKIDHFTADGLVVFESGKQAYVDRVILATGYEYDFPFLPQLPVRNPGVDESSLYNSRAHIYPLARHIFPLLAPFPPDSLAFIGLPVRVAPFPLFEAQALLVARVISRRAKLDFDKELELSRSRNEKLTEVYESPERVARQWHVLDGDAQFAHREELWRLAGESRTCPEWSSKIYAVKFVLRDEWKDLVRTGEADSWVRGVGKGGMKDWVELMHRVLRRAEKRRQN</sequence>
<evidence type="ECO:0008006" key="9">
    <source>
        <dbReference type="Google" id="ProtNLM"/>
    </source>
</evidence>
<dbReference type="AlphaFoldDB" id="A0A8H3A7F7"/>
<dbReference type="Proteomes" id="UP000663888">
    <property type="component" value="Unassembled WGS sequence"/>
</dbReference>
<dbReference type="GO" id="GO:0050660">
    <property type="term" value="F:flavin adenine dinucleotide binding"/>
    <property type="evidence" value="ECO:0007669"/>
    <property type="project" value="InterPro"/>
</dbReference>
<dbReference type="InterPro" id="IPR036188">
    <property type="entry name" value="FAD/NAD-bd_sf"/>
</dbReference>
<reference evidence="6" key="1">
    <citation type="submission" date="2021-01" db="EMBL/GenBank/DDBJ databases">
        <authorList>
            <person name="Kaushik A."/>
        </authorList>
    </citation>
    <scope>NUCLEOTIDE SEQUENCE</scope>
    <source>
        <strain evidence="7">AG4-R118</strain>
        <strain evidence="6">AG4-RS23</strain>
    </source>
</reference>
<dbReference type="PANTHER" id="PTHR23023">
    <property type="entry name" value="DIMETHYLANILINE MONOOXYGENASE"/>
    <property type="match status" value="1"/>
</dbReference>
<dbReference type="InterPro" id="IPR020946">
    <property type="entry name" value="Flavin_mOase-like"/>
</dbReference>
<dbReference type="Gene3D" id="3.50.50.60">
    <property type="entry name" value="FAD/NAD(P)-binding domain"/>
    <property type="match status" value="2"/>
</dbReference>
<accession>A0A8H3A7F7</accession>
<evidence type="ECO:0000256" key="4">
    <source>
        <dbReference type="ARBA" id="ARBA00022857"/>
    </source>
</evidence>
<evidence type="ECO:0000256" key="3">
    <source>
        <dbReference type="ARBA" id="ARBA00022827"/>
    </source>
</evidence>
<dbReference type="PRINTS" id="PR00370">
    <property type="entry name" value="FMOXYGENASE"/>
</dbReference>
<dbReference type="EMBL" id="CAJMWY010000060">
    <property type="protein sequence ID" value="CAE6413694.1"/>
    <property type="molecule type" value="Genomic_DNA"/>
</dbReference>
<evidence type="ECO:0000256" key="1">
    <source>
        <dbReference type="ARBA" id="ARBA00009183"/>
    </source>
</evidence>
<evidence type="ECO:0000256" key="5">
    <source>
        <dbReference type="ARBA" id="ARBA00023002"/>
    </source>
</evidence>
<evidence type="ECO:0000313" key="6">
    <source>
        <dbReference type="EMBL" id="CAE6413694.1"/>
    </source>
</evidence>
<keyword evidence="4" id="KW-0521">NADP</keyword>
<gene>
    <name evidence="6" type="ORF">RDB_LOCUS4446</name>
    <name evidence="7" type="ORF">RDB_LOCUS63386</name>
</gene>
<organism evidence="6 8">
    <name type="scientific">Rhizoctonia solani</name>
    <dbReference type="NCBI Taxonomy" id="456999"/>
    <lineage>
        <taxon>Eukaryota</taxon>
        <taxon>Fungi</taxon>
        <taxon>Dikarya</taxon>
        <taxon>Basidiomycota</taxon>
        <taxon>Agaricomycotina</taxon>
        <taxon>Agaricomycetes</taxon>
        <taxon>Cantharellales</taxon>
        <taxon>Ceratobasidiaceae</taxon>
        <taxon>Rhizoctonia</taxon>
    </lineage>
</organism>
<dbReference type="InterPro" id="IPR000960">
    <property type="entry name" value="Flavin_mOase"/>
</dbReference>
<comment type="similarity">
    <text evidence="1">Belongs to the FMO family.</text>
</comment>
<dbReference type="Proteomes" id="UP000663861">
    <property type="component" value="Unassembled WGS sequence"/>
</dbReference>